<protein>
    <recommendedName>
        <fullName evidence="4">YecA family protein</fullName>
    </recommendedName>
</protein>
<keyword evidence="3" id="KW-1185">Reference proteome</keyword>
<evidence type="ECO:0000313" key="3">
    <source>
        <dbReference type="Proteomes" id="UP000271003"/>
    </source>
</evidence>
<organism evidence="2 3">
    <name type="scientific">Sutterella megalosphaeroides</name>
    <dbReference type="NCBI Taxonomy" id="2494234"/>
    <lineage>
        <taxon>Bacteria</taxon>
        <taxon>Pseudomonadati</taxon>
        <taxon>Pseudomonadota</taxon>
        <taxon>Betaproteobacteria</taxon>
        <taxon>Burkholderiales</taxon>
        <taxon>Sutterellaceae</taxon>
        <taxon>Sutterella</taxon>
    </lineage>
</organism>
<dbReference type="InterPro" id="IPR036255">
    <property type="entry name" value="YgfB-like_sf"/>
</dbReference>
<dbReference type="InterPro" id="IPR011978">
    <property type="entry name" value="YgfB-like"/>
</dbReference>
<reference evidence="2 3" key="1">
    <citation type="journal article" date="2018" name="Int. J. Syst. Evol. Microbiol.">
        <title>Mesosutterella multiformis gen. nov., sp. nov., a member of the family Sutterellaceae and Sutterella megalosphaeroides sp. nov., isolated from human faeces.</title>
        <authorList>
            <person name="Sakamoto M."/>
            <person name="Ikeyama N."/>
            <person name="Kunihiro T."/>
            <person name="Iino T."/>
            <person name="Yuki M."/>
            <person name="Ohkuma M."/>
        </authorList>
    </citation>
    <scope>NUCLEOTIDE SEQUENCE [LARGE SCALE GENOMIC DNA]</scope>
    <source>
        <strain evidence="2 3">6FBBBH3</strain>
    </source>
</reference>
<dbReference type="Proteomes" id="UP000271003">
    <property type="component" value="Chromosome"/>
</dbReference>
<dbReference type="NCBIfam" id="TIGR02292">
    <property type="entry name" value="ygfB_yecA"/>
    <property type="match status" value="1"/>
</dbReference>
<dbReference type="SUPFAM" id="SSF101327">
    <property type="entry name" value="YgfB-like"/>
    <property type="match status" value="1"/>
</dbReference>
<dbReference type="AlphaFoldDB" id="A0A2Z6I7P0"/>
<name>A0A2Z6I7P0_9BURK</name>
<evidence type="ECO:0008006" key="4">
    <source>
        <dbReference type="Google" id="ProtNLM"/>
    </source>
</evidence>
<dbReference type="OrthoDB" id="570299at2"/>
<evidence type="ECO:0000256" key="1">
    <source>
        <dbReference type="SAM" id="MobiDB-lite"/>
    </source>
</evidence>
<sequence length="234" mass="26348">MTTPFDRPLSGEEFVLLGELLAGIPEPYEPMEADHLDGYLTALVCLPKRPPVGEWMLRVFDVRSRPEAVLADRRAQQDLEDLVFRRFNSIERDLKAGRPIDPIVYEPDEDDEHETETIAALAPFAAGFWEVMDRWPGLREEDNEALASALIGILRHMPEELAGDLLPMQEQLNEESPFENYDDALGDLAESVARVAEITRGWRRAEKKNGAKGRKGPASGKGRGNGRTARRRKD</sequence>
<dbReference type="EMBL" id="AP018786">
    <property type="protein sequence ID" value="BBF22282.1"/>
    <property type="molecule type" value="Genomic_DNA"/>
</dbReference>
<proteinExistence type="predicted"/>
<dbReference type="RefSeq" id="WP_120175940.1">
    <property type="nucleotide sequence ID" value="NZ_AP018786.1"/>
</dbReference>
<gene>
    <name evidence="2" type="ORF">SUTMEG_01730</name>
</gene>
<dbReference type="Pfam" id="PF03695">
    <property type="entry name" value="UPF0149"/>
    <property type="match status" value="1"/>
</dbReference>
<feature type="region of interest" description="Disordered" evidence="1">
    <location>
        <begin position="203"/>
        <end position="234"/>
    </location>
</feature>
<evidence type="ECO:0000313" key="2">
    <source>
        <dbReference type="EMBL" id="BBF22282.1"/>
    </source>
</evidence>
<dbReference type="KEGG" id="sutt:SUTMEG_01730"/>
<accession>A0A2Z6I7P0</accession>